<dbReference type="Proteomes" id="UP001219518">
    <property type="component" value="Unassembled WGS sequence"/>
</dbReference>
<feature type="compositionally biased region" description="Polar residues" evidence="1">
    <location>
        <begin position="239"/>
        <end position="262"/>
    </location>
</feature>
<evidence type="ECO:0000313" key="4">
    <source>
        <dbReference type="Proteomes" id="UP001219518"/>
    </source>
</evidence>
<sequence length="688" mass="77090">MEDWSAEELARGLRGHLDPKIIDKLKEQQVTGENFLHVTASTLKLFNFPMGHILPIVNLIEQLKSKELVLVLESSPSNSPLRSQATSQNTQDLSWEDDLTQSDKEADDILRQYVNEDYLNKQSSIVLEGYRNRCKRWKQMKDAGLSYADKPHLSGIPSSAMKGGTKVNLGSGSPGRKLRNNSRFESASDSDDSDDNSKENVNSSSKSKGTKSLSGSSPLKERNLFSKSSRDSHADKISKSSSCQQTPAGCSSKPSTSRQQLQKPRHEKEADDSCDDNDEDEEDNTDEDETGGSSETQTYTPPPLPFDKDTIAKIKPELQSFDVEKILLSDAKTKVYVPSLQKGLLFKKETVRKRLFRTIVATICREHTEKNNPSGKMKESIAKSIVVTYPQFQKLVAVKDKTPWSHIYGNNSGNVANIVKRLQRGVLKTKKKIKKKTKPPSDGGVDIVKLGLILAEPVYWPEIVDGMTRSFQLRVKDRQDGLSITELISKYPHLVNFKGAIITHEFKLMHPDAQDMVLSMQPLIPKVLEKLKDARVNPKWKDDTLKAFMLIAAKLPHHISKAISFPREVEIVVVLKLGMSVEQCAEERRFEDGSAVQPYIIVVVGTISNEILQTFLVLDGKPMELGRIPFIRCVDWLFKSCFVFNAARGRGSSFLKPCTPNGWTLSPLQKYALNVKVRLCSTCLEKVL</sequence>
<feature type="region of interest" description="Disordered" evidence="1">
    <location>
        <begin position="76"/>
        <end position="100"/>
    </location>
</feature>
<comment type="caution">
    <text evidence="2">The sequence shown here is derived from an EMBL/GenBank/DDBJ whole genome shotgun (WGS) entry which is preliminary data.</text>
</comment>
<protein>
    <submittedName>
        <fullName evidence="2">Retrotransposon-like protein 1</fullName>
    </submittedName>
</protein>
<dbReference type="Gene3D" id="1.10.150.50">
    <property type="entry name" value="Transcription Factor, Ets-1"/>
    <property type="match status" value="1"/>
</dbReference>
<feature type="compositionally biased region" description="Polar residues" evidence="1">
    <location>
        <begin position="76"/>
        <end position="93"/>
    </location>
</feature>
<feature type="compositionally biased region" description="Acidic residues" evidence="1">
    <location>
        <begin position="272"/>
        <end position="290"/>
    </location>
</feature>
<evidence type="ECO:0000313" key="3">
    <source>
        <dbReference type="EMBL" id="KAK3910158.1"/>
    </source>
</evidence>
<feature type="compositionally biased region" description="Basic and acidic residues" evidence="1">
    <location>
        <begin position="219"/>
        <end position="238"/>
    </location>
</feature>
<reference evidence="2" key="2">
    <citation type="journal article" date="2023" name="BMC Genomics">
        <title>Pest status, molecular evolution, and epigenetic factors derived from the genome assembly of Frankliniella fusca, a thysanopteran phytovirus vector.</title>
        <authorList>
            <person name="Catto M.A."/>
            <person name="Labadie P.E."/>
            <person name="Jacobson A.L."/>
            <person name="Kennedy G.G."/>
            <person name="Srinivasan R."/>
            <person name="Hunt B.G."/>
        </authorList>
    </citation>
    <scope>NUCLEOTIDE SEQUENCE</scope>
    <source>
        <strain evidence="2">PL_HMW_Pooled</strain>
    </source>
</reference>
<accession>A0AAE1L7G0</accession>
<gene>
    <name evidence="3" type="ORF">KUF71_000736</name>
    <name evidence="2" type="ORF">KUF71_019328</name>
</gene>
<dbReference type="InterPro" id="IPR013761">
    <property type="entry name" value="SAM/pointed_sf"/>
</dbReference>
<organism evidence="2 4">
    <name type="scientific">Frankliniella fusca</name>
    <dbReference type="NCBI Taxonomy" id="407009"/>
    <lineage>
        <taxon>Eukaryota</taxon>
        <taxon>Metazoa</taxon>
        <taxon>Ecdysozoa</taxon>
        <taxon>Arthropoda</taxon>
        <taxon>Hexapoda</taxon>
        <taxon>Insecta</taxon>
        <taxon>Pterygota</taxon>
        <taxon>Neoptera</taxon>
        <taxon>Paraneoptera</taxon>
        <taxon>Thysanoptera</taxon>
        <taxon>Terebrantia</taxon>
        <taxon>Thripoidea</taxon>
        <taxon>Thripidae</taxon>
        <taxon>Frankliniella</taxon>
    </lineage>
</organism>
<dbReference type="SUPFAM" id="SSF47769">
    <property type="entry name" value="SAM/Pointed domain"/>
    <property type="match status" value="1"/>
</dbReference>
<proteinExistence type="predicted"/>
<keyword evidence="4" id="KW-1185">Reference proteome</keyword>
<dbReference type="EMBL" id="JAHWGI010000147">
    <property type="protein sequence ID" value="KAK3910158.1"/>
    <property type="molecule type" value="Genomic_DNA"/>
</dbReference>
<dbReference type="EMBL" id="JAHWGI010000086">
    <property type="protein sequence ID" value="KAK3909273.1"/>
    <property type="molecule type" value="Genomic_DNA"/>
</dbReference>
<evidence type="ECO:0000313" key="2">
    <source>
        <dbReference type="EMBL" id="KAK3909273.1"/>
    </source>
</evidence>
<dbReference type="AlphaFoldDB" id="A0AAE1L7G0"/>
<evidence type="ECO:0000256" key="1">
    <source>
        <dbReference type="SAM" id="MobiDB-lite"/>
    </source>
</evidence>
<reference evidence="2" key="1">
    <citation type="submission" date="2021-07" db="EMBL/GenBank/DDBJ databases">
        <authorList>
            <person name="Catto M.A."/>
            <person name="Jacobson A."/>
            <person name="Kennedy G."/>
            <person name="Labadie P."/>
            <person name="Hunt B.G."/>
            <person name="Srinivasan R."/>
        </authorList>
    </citation>
    <scope>NUCLEOTIDE SEQUENCE</scope>
    <source>
        <strain evidence="2">PL_HMW_Pooled</strain>
        <tissue evidence="2">Head</tissue>
    </source>
</reference>
<feature type="region of interest" description="Disordered" evidence="1">
    <location>
        <begin position="147"/>
        <end position="309"/>
    </location>
</feature>
<feature type="compositionally biased region" description="Low complexity" evidence="1">
    <location>
        <begin position="199"/>
        <end position="218"/>
    </location>
</feature>
<name>A0AAE1L7G0_9NEOP</name>